<keyword evidence="4" id="KW-1185">Reference proteome</keyword>
<organism evidence="3 4">
    <name type="scientific">Actinomadura citrea</name>
    <dbReference type="NCBI Taxonomy" id="46158"/>
    <lineage>
        <taxon>Bacteria</taxon>
        <taxon>Bacillati</taxon>
        <taxon>Actinomycetota</taxon>
        <taxon>Actinomycetes</taxon>
        <taxon>Streptosporangiales</taxon>
        <taxon>Thermomonosporaceae</taxon>
        <taxon>Actinomadura</taxon>
    </lineage>
</organism>
<evidence type="ECO:0000256" key="2">
    <source>
        <dbReference type="SAM" id="SignalP"/>
    </source>
</evidence>
<gene>
    <name evidence="3" type="ORF">BJ999_001008</name>
</gene>
<accession>A0A7Y9G6C4</accession>
<reference evidence="3 4" key="1">
    <citation type="submission" date="2020-07" db="EMBL/GenBank/DDBJ databases">
        <title>Sequencing the genomes of 1000 actinobacteria strains.</title>
        <authorList>
            <person name="Klenk H.-P."/>
        </authorList>
    </citation>
    <scope>NUCLEOTIDE SEQUENCE [LARGE SCALE GENOMIC DNA]</scope>
    <source>
        <strain evidence="3 4">DSM 43461</strain>
    </source>
</reference>
<dbReference type="RefSeq" id="WP_179832202.1">
    <property type="nucleotide sequence ID" value="NZ_BMRD01000006.1"/>
</dbReference>
<sequence>MSMKTMLRTISAIALVLTVGTAGCAGHDDPKVATAGSGAPKAGEGATAGGPDSELKYSQCMREQGLPWFPDPGPDGSLGVRVPSGTDENKLAKAQEACKAYAPGANQNGKISADDLNKIRRMSQCIRDRGFPKYPDPDPKGGIRVDQRTLGVEPGDPAFQKAMKECRKYLPPRKGEGAA</sequence>
<evidence type="ECO:0000313" key="3">
    <source>
        <dbReference type="EMBL" id="NYE10712.1"/>
    </source>
</evidence>
<evidence type="ECO:0000256" key="1">
    <source>
        <dbReference type="SAM" id="MobiDB-lite"/>
    </source>
</evidence>
<keyword evidence="2" id="KW-0732">Signal</keyword>
<dbReference type="AlphaFoldDB" id="A0A7Y9G6C4"/>
<protein>
    <recommendedName>
        <fullName evidence="5">Lipoprotein</fullName>
    </recommendedName>
</protein>
<dbReference type="EMBL" id="JACCBT010000001">
    <property type="protein sequence ID" value="NYE10712.1"/>
    <property type="molecule type" value="Genomic_DNA"/>
</dbReference>
<feature type="region of interest" description="Disordered" evidence="1">
    <location>
        <begin position="128"/>
        <end position="156"/>
    </location>
</feature>
<feature type="compositionally biased region" description="Basic and acidic residues" evidence="1">
    <location>
        <begin position="128"/>
        <end position="147"/>
    </location>
</feature>
<feature type="signal peptide" evidence="2">
    <location>
        <begin position="1"/>
        <end position="24"/>
    </location>
</feature>
<feature type="region of interest" description="Disordered" evidence="1">
    <location>
        <begin position="35"/>
        <end position="89"/>
    </location>
</feature>
<proteinExistence type="predicted"/>
<dbReference type="Proteomes" id="UP000591272">
    <property type="component" value="Unassembled WGS sequence"/>
</dbReference>
<dbReference type="PROSITE" id="PS51257">
    <property type="entry name" value="PROKAR_LIPOPROTEIN"/>
    <property type="match status" value="1"/>
</dbReference>
<evidence type="ECO:0008006" key="5">
    <source>
        <dbReference type="Google" id="ProtNLM"/>
    </source>
</evidence>
<name>A0A7Y9G6C4_9ACTN</name>
<feature type="chain" id="PRO_5030732033" description="Lipoprotein" evidence="2">
    <location>
        <begin position="25"/>
        <end position="179"/>
    </location>
</feature>
<comment type="caution">
    <text evidence="3">The sequence shown here is derived from an EMBL/GenBank/DDBJ whole genome shotgun (WGS) entry which is preliminary data.</text>
</comment>
<evidence type="ECO:0000313" key="4">
    <source>
        <dbReference type="Proteomes" id="UP000591272"/>
    </source>
</evidence>